<feature type="binding site" evidence="8">
    <location>
        <position position="18"/>
    </location>
    <ligand>
        <name>ATP</name>
        <dbReference type="ChEBI" id="CHEBI:30616"/>
    </ligand>
</feature>
<name>A0A1W2DAS7_9BACT</name>
<dbReference type="GO" id="GO:0003723">
    <property type="term" value="F:RNA binding"/>
    <property type="evidence" value="ECO:0007669"/>
    <property type="project" value="InterPro"/>
</dbReference>
<dbReference type="PROSITE" id="PS00902">
    <property type="entry name" value="GLUTAMATE_5_KINASE"/>
    <property type="match status" value="1"/>
</dbReference>
<dbReference type="EC" id="2.7.2.11" evidence="8"/>
<dbReference type="HAMAP" id="MF_00456">
    <property type="entry name" value="ProB"/>
    <property type="match status" value="1"/>
</dbReference>
<dbReference type="RefSeq" id="WP_084070135.1">
    <property type="nucleotide sequence ID" value="NZ_FWXY01000016.1"/>
</dbReference>
<dbReference type="EMBL" id="FWXY01000016">
    <property type="protein sequence ID" value="SMC94354.1"/>
    <property type="molecule type" value="Genomic_DNA"/>
</dbReference>
<evidence type="ECO:0000256" key="3">
    <source>
        <dbReference type="ARBA" id="ARBA00022650"/>
    </source>
</evidence>
<dbReference type="PRINTS" id="PR00474">
    <property type="entry name" value="GLU5KINASE"/>
</dbReference>
<evidence type="ECO:0000256" key="5">
    <source>
        <dbReference type="ARBA" id="ARBA00022741"/>
    </source>
</evidence>
<comment type="similarity">
    <text evidence="8">Belongs to the glutamate 5-kinase family.</text>
</comment>
<dbReference type="FunFam" id="3.40.1160.10:FF:000018">
    <property type="entry name" value="Glutamate 5-kinase"/>
    <property type="match status" value="1"/>
</dbReference>
<feature type="domain" description="PUA" evidence="9">
    <location>
        <begin position="284"/>
        <end position="367"/>
    </location>
</feature>
<dbReference type="GO" id="GO:0005829">
    <property type="term" value="C:cytosol"/>
    <property type="evidence" value="ECO:0007669"/>
    <property type="project" value="TreeGrafter"/>
</dbReference>
<proteinExistence type="inferred from homology"/>
<dbReference type="Pfam" id="PF00696">
    <property type="entry name" value="AA_kinase"/>
    <property type="match status" value="1"/>
</dbReference>
<comment type="pathway">
    <text evidence="8">Amino-acid biosynthesis; L-proline biosynthesis; L-glutamate 5-semialdehyde from L-glutamate: step 1/2.</text>
</comment>
<dbReference type="PANTHER" id="PTHR43654">
    <property type="entry name" value="GLUTAMATE 5-KINASE"/>
    <property type="match status" value="1"/>
</dbReference>
<accession>A0A1W2DAS7</accession>
<dbReference type="InterPro" id="IPR001057">
    <property type="entry name" value="Glu/AcGlu_kinase"/>
</dbReference>
<dbReference type="InterPro" id="IPR005715">
    <property type="entry name" value="Glu_5kinase/COase_Synthase"/>
</dbReference>
<organism evidence="10 11">
    <name type="scientific">Desulfocicer vacuolatum DSM 3385</name>
    <dbReference type="NCBI Taxonomy" id="1121400"/>
    <lineage>
        <taxon>Bacteria</taxon>
        <taxon>Pseudomonadati</taxon>
        <taxon>Thermodesulfobacteriota</taxon>
        <taxon>Desulfobacteria</taxon>
        <taxon>Desulfobacterales</taxon>
        <taxon>Desulfobacteraceae</taxon>
        <taxon>Desulfocicer</taxon>
    </lineage>
</organism>
<dbReference type="SMART" id="SM00359">
    <property type="entry name" value="PUA"/>
    <property type="match status" value="1"/>
</dbReference>
<dbReference type="GO" id="GO:0005524">
    <property type="term" value="F:ATP binding"/>
    <property type="evidence" value="ECO:0007669"/>
    <property type="project" value="UniProtKB-KW"/>
</dbReference>
<dbReference type="InterPro" id="IPR036393">
    <property type="entry name" value="AceGlu_kinase-like_sf"/>
</dbReference>
<dbReference type="InterPro" id="IPR019797">
    <property type="entry name" value="Glutamate_5-kinase_CS"/>
</dbReference>
<dbReference type="InterPro" id="IPR041739">
    <property type="entry name" value="G5K_ProB"/>
</dbReference>
<comment type="function">
    <text evidence="8">Catalyzes the transfer of a phosphate group to glutamate to form L-glutamate 5-phosphate.</text>
</comment>
<dbReference type="SUPFAM" id="SSF53633">
    <property type="entry name" value="Carbamate kinase-like"/>
    <property type="match status" value="1"/>
</dbReference>
<feature type="binding site" evidence="8">
    <location>
        <begin position="218"/>
        <end position="224"/>
    </location>
    <ligand>
        <name>ATP</name>
        <dbReference type="ChEBI" id="CHEBI:30616"/>
    </ligand>
</feature>
<dbReference type="GO" id="GO:0055129">
    <property type="term" value="P:L-proline biosynthetic process"/>
    <property type="evidence" value="ECO:0007669"/>
    <property type="project" value="UniProtKB-UniRule"/>
</dbReference>
<dbReference type="InterPro" id="IPR001048">
    <property type="entry name" value="Asp/Glu/Uridylate_kinase"/>
</dbReference>
<evidence type="ECO:0000256" key="8">
    <source>
        <dbReference type="HAMAP-Rule" id="MF_00456"/>
    </source>
</evidence>
<feature type="binding site" evidence="8">
    <location>
        <begin position="176"/>
        <end position="177"/>
    </location>
    <ligand>
        <name>ATP</name>
        <dbReference type="ChEBI" id="CHEBI:30616"/>
    </ligand>
</feature>
<feature type="binding site" evidence="8">
    <location>
        <position position="156"/>
    </location>
    <ligand>
        <name>substrate</name>
    </ligand>
</feature>
<dbReference type="STRING" id="1121400.SAMN02746065_11650"/>
<keyword evidence="2 8" id="KW-0028">Amino-acid biosynthesis</keyword>
<keyword evidence="1 8" id="KW-0963">Cytoplasm</keyword>
<dbReference type="CDD" id="cd04242">
    <property type="entry name" value="AAK_G5K_ProB"/>
    <property type="match status" value="1"/>
</dbReference>
<evidence type="ECO:0000256" key="2">
    <source>
        <dbReference type="ARBA" id="ARBA00022605"/>
    </source>
</evidence>
<dbReference type="NCBIfam" id="TIGR01027">
    <property type="entry name" value="proB"/>
    <property type="match status" value="1"/>
</dbReference>
<dbReference type="CDD" id="cd21157">
    <property type="entry name" value="PUA_G5K"/>
    <property type="match status" value="1"/>
</dbReference>
<protein>
    <recommendedName>
        <fullName evidence="8">Glutamate 5-kinase</fullName>
        <ecNumber evidence="8">2.7.2.11</ecNumber>
    </recommendedName>
    <alternativeName>
        <fullName evidence="8">Gamma-glutamyl kinase</fullName>
        <shortName evidence="8">GK</shortName>
    </alternativeName>
</protein>
<evidence type="ECO:0000256" key="1">
    <source>
        <dbReference type="ARBA" id="ARBA00022490"/>
    </source>
</evidence>
<evidence type="ECO:0000256" key="4">
    <source>
        <dbReference type="ARBA" id="ARBA00022679"/>
    </source>
</evidence>
<dbReference type="InterPro" id="IPR002478">
    <property type="entry name" value="PUA"/>
</dbReference>
<dbReference type="GO" id="GO:0004349">
    <property type="term" value="F:glutamate 5-kinase activity"/>
    <property type="evidence" value="ECO:0007669"/>
    <property type="project" value="UniProtKB-UniRule"/>
</dbReference>
<dbReference type="InterPro" id="IPR015947">
    <property type="entry name" value="PUA-like_sf"/>
</dbReference>
<keyword evidence="5 8" id="KW-0547">Nucleotide-binding</keyword>
<dbReference type="PANTHER" id="PTHR43654:SF1">
    <property type="entry name" value="ISOPENTENYL PHOSPHATE KINASE"/>
    <property type="match status" value="1"/>
</dbReference>
<evidence type="ECO:0000256" key="6">
    <source>
        <dbReference type="ARBA" id="ARBA00022777"/>
    </source>
</evidence>
<dbReference type="InterPro" id="IPR036974">
    <property type="entry name" value="PUA_sf"/>
</dbReference>
<evidence type="ECO:0000259" key="9">
    <source>
        <dbReference type="SMART" id="SM00359"/>
    </source>
</evidence>
<dbReference type="Gene3D" id="2.30.130.10">
    <property type="entry name" value="PUA domain"/>
    <property type="match status" value="1"/>
</dbReference>
<dbReference type="InterPro" id="IPR011529">
    <property type="entry name" value="Glu_5kinase"/>
</dbReference>
<dbReference type="UniPathway" id="UPA00098">
    <property type="reaction ID" value="UER00359"/>
</dbReference>
<keyword evidence="6 8" id="KW-0418">Kinase</keyword>
<dbReference type="PIRSF" id="PIRSF000729">
    <property type="entry name" value="GK"/>
    <property type="match status" value="1"/>
</dbReference>
<dbReference type="OrthoDB" id="9804434at2"/>
<feature type="binding site" evidence="8">
    <location>
        <position position="144"/>
    </location>
    <ligand>
        <name>substrate</name>
    </ligand>
</feature>
<evidence type="ECO:0000313" key="11">
    <source>
        <dbReference type="Proteomes" id="UP000192418"/>
    </source>
</evidence>
<dbReference type="Proteomes" id="UP000192418">
    <property type="component" value="Unassembled WGS sequence"/>
</dbReference>
<dbReference type="Gene3D" id="3.40.1160.10">
    <property type="entry name" value="Acetylglutamate kinase-like"/>
    <property type="match status" value="2"/>
</dbReference>
<dbReference type="SUPFAM" id="SSF88697">
    <property type="entry name" value="PUA domain-like"/>
    <property type="match status" value="1"/>
</dbReference>
<gene>
    <name evidence="8" type="primary">proB</name>
    <name evidence="10" type="ORF">SAMN02746065_11650</name>
</gene>
<keyword evidence="3 8" id="KW-0641">Proline biosynthesis</keyword>
<keyword evidence="7 8" id="KW-0067">ATP-binding</keyword>
<evidence type="ECO:0000313" key="10">
    <source>
        <dbReference type="EMBL" id="SMC94354.1"/>
    </source>
</evidence>
<feature type="binding site" evidence="8">
    <location>
        <position position="57"/>
    </location>
    <ligand>
        <name>substrate</name>
    </ligand>
</feature>
<dbReference type="AlphaFoldDB" id="A0A1W2DAS7"/>
<keyword evidence="11" id="KW-1185">Reference proteome</keyword>
<comment type="catalytic activity">
    <reaction evidence="8">
        <text>L-glutamate + ATP = L-glutamyl 5-phosphate + ADP</text>
        <dbReference type="Rhea" id="RHEA:14877"/>
        <dbReference type="ChEBI" id="CHEBI:29985"/>
        <dbReference type="ChEBI" id="CHEBI:30616"/>
        <dbReference type="ChEBI" id="CHEBI:58274"/>
        <dbReference type="ChEBI" id="CHEBI:456216"/>
        <dbReference type="EC" id="2.7.2.11"/>
    </reaction>
</comment>
<sequence length="383" mass="41619">MDRVRQSTLENSRRIVIKVGSGVLSLDHGLNLKLIESLSHAIGNLTTQGTQVILISSGALACGVKKIGFQQKPDDVKGRQAASAVGQAGLILAYENAFETVGCKVAQLLLTRDDLANRRRYLNARNTINTLLDWRIVPIINENDTIVTEEMKLGGNDNLGAMITLLMDADLMINLTDTDGLYDKDPREHADARLIPMVTKITRKMEKAAAGAPGTLGTGGMLTKLQAAKRLARAGIPMIIAPGRKSDILLRIFRGEPDGTYFVPGKKRLNSRKCWIAYSLKPQGEIHLDKGATRAILSRGKSILPIGITSVNGTFSKGASVEIKSDTNQTLGKGLVNYSSEDVTCIMGHRSDTICNVLQLSRPYAEVIHRDNLAITYEQDDAS</sequence>
<evidence type="ECO:0000256" key="7">
    <source>
        <dbReference type="ARBA" id="ARBA00022840"/>
    </source>
</evidence>
<dbReference type="PROSITE" id="PS50890">
    <property type="entry name" value="PUA"/>
    <property type="match status" value="1"/>
</dbReference>
<reference evidence="10 11" key="1">
    <citation type="submission" date="2017-04" db="EMBL/GenBank/DDBJ databases">
        <authorList>
            <person name="Afonso C.L."/>
            <person name="Miller P.J."/>
            <person name="Scott M.A."/>
            <person name="Spackman E."/>
            <person name="Goraichik I."/>
            <person name="Dimitrov K.M."/>
            <person name="Suarez D.L."/>
            <person name="Swayne D.E."/>
        </authorList>
    </citation>
    <scope>NUCLEOTIDE SEQUENCE [LARGE SCALE GENOMIC DNA]</scope>
    <source>
        <strain evidence="10 11">DSM 3385</strain>
    </source>
</reference>
<dbReference type="Pfam" id="PF01472">
    <property type="entry name" value="PUA"/>
    <property type="match status" value="1"/>
</dbReference>
<comment type="subcellular location">
    <subcellularLocation>
        <location evidence="8">Cytoplasm</location>
    </subcellularLocation>
</comment>
<keyword evidence="4 8" id="KW-0808">Transferase</keyword>